<keyword evidence="1" id="KW-1133">Transmembrane helix</keyword>
<feature type="transmembrane region" description="Helical" evidence="1">
    <location>
        <begin position="6"/>
        <end position="24"/>
    </location>
</feature>
<keyword evidence="3" id="KW-1185">Reference proteome</keyword>
<proteinExistence type="predicted"/>
<name>A0A0U5H576_9EURY</name>
<evidence type="ECO:0000256" key="1">
    <source>
        <dbReference type="SAM" id="Phobius"/>
    </source>
</evidence>
<sequence>MGLVAGVLYGALGVALVAAGLALRRRESMDGVPLYDPETASDPAALARLLGLALAVFGLVTLAFGVAETFDHATEAVVGAYALVVLLVALVTAVRSRRYE</sequence>
<feature type="transmembrane region" description="Helical" evidence="1">
    <location>
        <begin position="45"/>
        <end position="64"/>
    </location>
</feature>
<dbReference type="RefSeq" id="WP_059056367.1">
    <property type="nucleotide sequence ID" value="NZ_CEML01000002.1"/>
</dbReference>
<dbReference type="EMBL" id="LN831302">
    <property type="protein sequence ID" value="CQH52955.1"/>
    <property type="molecule type" value="Genomic_DNA"/>
</dbReference>
<keyword evidence="1" id="KW-0472">Membrane</keyword>
<dbReference type="KEGG" id="hhb:Hhub_1905"/>
<evidence type="ECO:0000313" key="2">
    <source>
        <dbReference type="EMBL" id="CQH52955.1"/>
    </source>
</evidence>
<gene>
    <name evidence="2" type="ORF">HHUB_1905</name>
</gene>
<organism evidence="2 3">
    <name type="scientific">Halobacterium hubeiense</name>
    <dbReference type="NCBI Taxonomy" id="1407499"/>
    <lineage>
        <taxon>Archaea</taxon>
        <taxon>Methanobacteriati</taxon>
        <taxon>Methanobacteriota</taxon>
        <taxon>Stenosarchaea group</taxon>
        <taxon>Halobacteria</taxon>
        <taxon>Halobacteriales</taxon>
        <taxon>Halobacteriaceae</taxon>
        <taxon>Halobacterium</taxon>
    </lineage>
</organism>
<reference evidence="3" key="1">
    <citation type="journal article" date="2016" name="Environ. Microbiol.">
        <title>The complete genome of a viable archaeum isolated from 123-million-year-old rock salt.</title>
        <authorList>
            <person name="Jaakkola S.T."/>
            <person name="Pfeiffer F."/>
            <person name="Ravantti J.J."/>
            <person name="Guo Q."/>
            <person name="Liu Y."/>
            <person name="Chen X."/>
            <person name="Ma H."/>
            <person name="Yang C."/>
            <person name="Oksanen H.M."/>
            <person name="Bamford D.H."/>
        </authorList>
    </citation>
    <scope>NUCLEOTIDE SEQUENCE</scope>
    <source>
        <strain evidence="3">JI20-1</strain>
    </source>
</reference>
<evidence type="ECO:0000313" key="3">
    <source>
        <dbReference type="Proteomes" id="UP000066737"/>
    </source>
</evidence>
<dbReference type="GeneID" id="91109381"/>
<keyword evidence="1" id="KW-0812">Transmembrane</keyword>
<accession>A0A0U5H576</accession>
<dbReference type="AlphaFoldDB" id="A0A0U5H576"/>
<protein>
    <submittedName>
        <fullName evidence="2">Uncharacterized protein</fullName>
    </submittedName>
</protein>
<dbReference type="Proteomes" id="UP000066737">
    <property type="component" value="Chromosome I"/>
</dbReference>
<feature type="transmembrane region" description="Helical" evidence="1">
    <location>
        <begin position="76"/>
        <end position="94"/>
    </location>
</feature>